<comment type="caution">
    <text evidence="1">The sequence shown here is derived from an EMBL/GenBank/DDBJ whole genome shotgun (WGS) entry which is preliminary data.</text>
</comment>
<reference evidence="1 2" key="1">
    <citation type="submission" date="2006-04" db="EMBL/GenBank/DDBJ databases">
        <authorList>
            <person name="Nierman W.C."/>
        </authorList>
    </citation>
    <scope>NUCLEOTIDE SEQUENCE [LARGE SCALE GENOMIC DNA]</scope>
    <source>
        <strain evidence="1 2">DW4/3-1</strain>
    </source>
</reference>
<sequence>MRTNCFSSGGKLVEHKTSMGLSEAVRFEHRTDRAWR</sequence>
<accession>Q08MJ1</accession>
<dbReference type="Proteomes" id="UP000032702">
    <property type="component" value="Unassembled WGS sequence"/>
</dbReference>
<dbReference type="EMBL" id="AAMD01000357">
    <property type="protein sequence ID" value="EAU61699.1"/>
    <property type="molecule type" value="Genomic_DNA"/>
</dbReference>
<gene>
    <name evidence="1" type="ORF">STIAU_1590</name>
</gene>
<proteinExistence type="predicted"/>
<name>Q08MJ1_STIAD</name>
<evidence type="ECO:0000313" key="2">
    <source>
        <dbReference type="Proteomes" id="UP000032702"/>
    </source>
</evidence>
<dbReference type="AlphaFoldDB" id="Q08MJ1"/>
<evidence type="ECO:0000313" key="1">
    <source>
        <dbReference type="EMBL" id="EAU61699.1"/>
    </source>
</evidence>
<protein>
    <submittedName>
        <fullName evidence="1">Uncharacterized protein</fullName>
    </submittedName>
</protein>
<feature type="non-terminal residue" evidence="1">
    <location>
        <position position="36"/>
    </location>
</feature>
<organism evidence="1 2">
    <name type="scientific">Stigmatella aurantiaca (strain DW4/3-1)</name>
    <dbReference type="NCBI Taxonomy" id="378806"/>
    <lineage>
        <taxon>Bacteria</taxon>
        <taxon>Pseudomonadati</taxon>
        <taxon>Myxococcota</taxon>
        <taxon>Myxococcia</taxon>
        <taxon>Myxococcales</taxon>
        <taxon>Cystobacterineae</taxon>
        <taxon>Archangiaceae</taxon>
        <taxon>Stigmatella</taxon>
    </lineage>
</organism>